<sequence length="524" mass="56175">MSLAVVYSRASLGIAAPQVTVEVHLSNGLPAFNMVGLPETSVKESRDRVRSALLNGNFEFPSKHITVNLAPADLPKEGGRFDLAIAIGILAASKQIPAKYLLDHEFLGELALTGEIRPVLGVLPAVLACRDAGRTLLVPRENGPEASLIQDAEVRTAHQLLAVTAWLAGQYELPLPEPQTTDSLPDVPDLQDVIGQSQAKRALEIAAAGSHNLLFIGPPGTGKSMLASRLPGILPPLSEQEAQQTAAIHSIGGLTPRAGHWHHRPYRTPHHSASAVALVGGGSHPRPGEISLAHNGVLFLDELPEFERKVLDSLREPLETGHITISRAARQVDFPARFQLVGAMNPSPCGHYGDGQTRSSPDQILRYLGKLSGPFLDRFDLTVEVPLLPKGSLTGKAERGESSQQIRDRVLAARERMLSRNGKLNNLLDSREIEDICRLSPQDAEFFGECHPEAGTQHPGLAPHTAGVTHHSRSGGATCDREGSSDRGARLQGHGQAAVAAAQRLNGWDREIVSPTCVMVPCMV</sequence>
<dbReference type="Gene3D" id="3.40.50.300">
    <property type="entry name" value="P-loop containing nucleotide triphosphate hydrolases"/>
    <property type="match status" value="1"/>
</dbReference>
<dbReference type="InterPro" id="IPR027417">
    <property type="entry name" value="P-loop_NTPase"/>
</dbReference>
<evidence type="ECO:0000313" key="6">
    <source>
        <dbReference type="EMBL" id="EHI51387.1"/>
    </source>
</evidence>
<dbReference type="PANTHER" id="PTHR32039:SF7">
    <property type="entry name" value="COMPETENCE PROTEIN COMM"/>
    <property type="match status" value="1"/>
</dbReference>
<dbReference type="NCBIfam" id="NF007365">
    <property type="entry name" value="PRK09862.1"/>
    <property type="match status" value="1"/>
</dbReference>
<protein>
    <submittedName>
        <fullName evidence="6">ComM-related protein</fullName>
    </submittedName>
</protein>
<gene>
    <name evidence="6" type="ORF">IYQ_16674</name>
</gene>
<organism evidence="6 7">
    <name type="scientific">Aeromonas salmonicida subsp. salmonicida 01-B526</name>
    <dbReference type="NCBI Taxonomy" id="1076135"/>
    <lineage>
        <taxon>Bacteria</taxon>
        <taxon>Pseudomonadati</taxon>
        <taxon>Pseudomonadota</taxon>
        <taxon>Gammaproteobacteria</taxon>
        <taxon>Aeromonadales</taxon>
        <taxon>Aeromonadaceae</taxon>
        <taxon>Aeromonas</taxon>
    </lineage>
</organism>
<dbReference type="InterPro" id="IPR000523">
    <property type="entry name" value="Mg_chelatse_chII-like_cat_dom"/>
</dbReference>
<evidence type="ECO:0000313" key="7">
    <source>
        <dbReference type="Proteomes" id="UP000006428"/>
    </source>
</evidence>
<evidence type="ECO:0000259" key="5">
    <source>
        <dbReference type="SMART" id="SM00382"/>
    </source>
</evidence>
<dbReference type="InterPro" id="IPR045006">
    <property type="entry name" value="CHLI-like"/>
</dbReference>
<proteinExistence type="inferred from homology"/>
<dbReference type="SUPFAM" id="SSF54211">
    <property type="entry name" value="Ribosomal protein S5 domain 2-like"/>
    <property type="match status" value="1"/>
</dbReference>
<dbReference type="SMART" id="SM00382">
    <property type="entry name" value="AAA"/>
    <property type="match status" value="1"/>
</dbReference>
<evidence type="ECO:0000256" key="3">
    <source>
        <dbReference type="ARBA" id="ARBA00022840"/>
    </source>
</evidence>
<dbReference type="InterPro" id="IPR025158">
    <property type="entry name" value="Mg_chelat-rel_C"/>
</dbReference>
<dbReference type="SUPFAM" id="SSF52540">
    <property type="entry name" value="P-loop containing nucleoside triphosphate hydrolases"/>
    <property type="match status" value="1"/>
</dbReference>
<evidence type="ECO:0000256" key="4">
    <source>
        <dbReference type="SAM" id="MobiDB-lite"/>
    </source>
</evidence>
<dbReference type="Pfam" id="PF01078">
    <property type="entry name" value="Mg_chelatase"/>
    <property type="match status" value="1"/>
</dbReference>
<dbReference type="Pfam" id="PF13541">
    <property type="entry name" value="ChlI"/>
    <property type="match status" value="1"/>
</dbReference>
<dbReference type="InterPro" id="IPR020568">
    <property type="entry name" value="Ribosomal_Su5_D2-typ_SF"/>
</dbReference>
<keyword evidence="2" id="KW-0547">Nucleotide-binding</keyword>
<feature type="compositionally biased region" description="Basic and acidic residues" evidence="4">
    <location>
        <begin position="479"/>
        <end position="489"/>
    </location>
</feature>
<evidence type="ECO:0000256" key="1">
    <source>
        <dbReference type="ARBA" id="ARBA00006354"/>
    </source>
</evidence>
<keyword evidence="3" id="KW-0067">ATP-binding</keyword>
<reference evidence="6 7" key="1">
    <citation type="journal article" date="2012" name="Front. Microbiol.">
        <title>Draft Genome Sequence of the Virulent Strain 01-B526 of the Fish Pathogen Aeromonas salmonicida.</title>
        <authorList>
            <person name="Charette S.J."/>
            <person name="Brochu F."/>
            <person name="Boyle B."/>
            <person name="Filion G."/>
            <person name="Tanaka K.H."/>
            <person name="Derome N."/>
        </authorList>
    </citation>
    <scope>NUCLEOTIDE SEQUENCE [LARGE SCALE GENOMIC DNA]</scope>
    <source>
        <strain evidence="6 7">01-B526</strain>
    </source>
</reference>
<dbReference type="PANTHER" id="PTHR32039">
    <property type="entry name" value="MAGNESIUM-CHELATASE SUBUNIT CHLI"/>
    <property type="match status" value="1"/>
</dbReference>
<dbReference type="NCBIfam" id="TIGR00368">
    <property type="entry name" value="YifB family Mg chelatase-like AAA ATPase"/>
    <property type="match status" value="1"/>
</dbReference>
<dbReference type="Gene3D" id="3.30.230.10">
    <property type="match status" value="1"/>
</dbReference>
<comment type="similarity">
    <text evidence="1">Belongs to the Mg-chelatase subunits D/I family. ComM subfamily.</text>
</comment>
<evidence type="ECO:0000256" key="2">
    <source>
        <dbReference type="ARBA" id="ARBA00022741"/>
    </source>
</evidence>
<dbReference type="InterPro" id="IPR004482">
    <property type="entry name" value="Mg_chelat-rel"/>
</dbReference>
<dbReference type="InterPro" id="IPR003593">
    <property type="entry name" value="AAA+_ATPase"/>
</dbReference>
<feature type="region of interest" description="Disordered" evidence="4">
    <location>
        <begin position="463"/>
        <end position="492"/>
    </location>
</feature>
<name>A0ABN0DXM2_AERSS</name>
<accession>A0ABN0DXM2</accession>
<keyword evidence="7" id="KW-1185">Reference proteome</keyword>
<dbReference type="EMBL" id="AGVO01000060">
    <property type="protein sequence ID" value="EHI51387.1"/>
    <property type="molecule type" value="Genomic_DNA"/>
</dbReference>
<dbReference type="InterPro" id="IPR001208">
    <property type="entry name" value="MCM_dom"/>
</dbReference>
<comment type="caution">
    <text evidence="6">The sequence shown here is derived from an EMBL/GenBank/DDBJ whole genome shotgun (WGS) entry which is preliminary data.</text>
</comment>
<dbReference type="Proteomes" id="UP000006428">
    <property type="component" value="Unassembled WGS sequence"/>
</dbReference>
<feature type="domain" description="AAA+ ATPase" evidence="5">
    <location>
        <begin position="209"/>
        <end position="371"/>
    </location>
</feature>
<dbReference type="InterPro" id="IPR014721">
    <property type="entry name" value="Ribsml_uS5_D2-typ_fold_subgr"/>
</dbReference>
<dbReference type="PRINTS" id="PR01657">
    <property type="entry name" value="MCMFAMILY"/>
</dbReference>
<dbReference type="Pfam" id="PF13335">
    <property type="entry name" value="Mg_chelatase_C"/>
    <property type="match status" value="1"/>
</dbReference>